<dbReference type="AlphaFoldDB" id="A0A0E9SES2"/>
<dbReference type="EMBL" id="GBXM01069564">
    <property type="protein sequence ID" value="JAH39013.1"/>
    <property type="molecule type" value="Transcribed_RNA"/>
</dbReference>
<reference evidence="1" key="2">
    <citation type="journal article" date="2015" name="Fish Shellfish Immunol.">
        <title>Early steps in the European eel (Anguilla anguilla)-Vibrio vulnificus interaction in the gills: Role of the RtxA13 toxin.</title>
        <authorList>
            <person name="Callol A."/>
            <person name="Pajuelo D."/>
            <person name="Ebbesson L."/>
            <person name="Teles M."/>
            <person name="MacKenzie S."/>
            <person name="Amaro C."/>
        </authorList>
    </citation>
    <scope>NUCLEOTIDE SEQUENCE</scope>
</reference>
<sequence>MSPFTQCSSMLFTSRGWGSSHTLNTFSLLTNPNPEFVDCKLFRACRMSPWAVKMMASRPSLVVATPSFSTTSISRIMICYVPLSLGVA</sequence>
<proteinExistence type="predicted"/>
<name>A0A0E9SES2_ANGAN</name>
<evidence type="ECO:0000313" key="1">
    <source>
        <dbReference type="EMBL" id="JAH39013.1"/>
    </source>
</evidence>
<reference evidence="1" key="1">
    <citation type="submission" date="2014-11" db="EMBL/GenBank/DDBJ databases">
        <authorList>
            <person name="Amaro Gonzalez C."/>
        </authorList>
    </citation>
    <scope>NUCLEOTIDE SEQUENCE</scope>
</reference>
<accession>A0A0E9SES2</accession>
<protein>
    <submittedName>
        <fullName evidence="1">Uncharacterized protein</fullName>
    </submittedName>
</protein>
<organism evidence="1">
    <name type="scientific">Anguilla anguilla</name>
    <name type="common">European freshwater eel</name>
    <name type="synonym">Muraena anguilla</name>
    <dbReference type="NCBI Taxonomy" id="7936"/>
    <lineage>
        <taxon>Eukaryota</taxon>
        <taxon>Metazoa</taxon>
        <taxon>Chordata</taxon>
        <taxon>Craniata</taxon>
        <taxon>Vertebrata</taxon>
        <taxon>Euteleostomi</taxon>
        <taxon>Actinopterygii</taxon>
        <taxon>Neopterygii</taxon>
        <taxon>Teleostei</taxon>
        <taxon>Anguilliformes</taxon>
        <taxon>Anguillidae</taxon>
        <taxon>Anguilla</taxon>
    </lineage>
</organism>